<gene>
    <name evidence="1" type="ORF">QFC21_006851</name>
</gene>
<protein>
    <submittedName>
        <fullName evidence="1">Uncharacterized protein</fullName>
    </submittedName>
</protein>
<dbReference type="Proteomes" id="UP001227268">
    <property type="component" value="Unassembled WGS sequence"/>
</dbReference>
<reference evidence="1" key="1">
    <citation type="submission" date="2023-04" db="EMBL/GenBank/DDBJ databases">
        <title>Draft Genome sequencing of Naganishia species isolated from polar environments using Oxford Nanopore Technology.</title>
        <authorList>
            <person name="Leo P."/>
            <person name="Venkateswaran K."/>
        </authorList>
    </citation>
    <scope>NUCLEOTIDE SEQUENCE</scope>
    <source>
        <strain evidence="1">MNA-CCFEE 5423</strain>
    </source>
</reference>
<organism evidence="1 2">
    <name type="scientific">Naganishia friedmannii</name>
    <dbReference type="NCBI Taxonomy" id="89922"/>
    <lineage>
        <taxon>Eukaryota</taxon>
        <taxon>Fungi</taxon>
        <taxon>Dikarya</taxon>
        <taxon>Basidiomycota</taxon>
        <taxon>Agaricomycotina</taxon>
        <taxon>Tremellomycetes</taxon>
        <taxon>Filobasidiales</taxon>
        <taxon>Filobasidiaceae</taxon>
        <taxon>Naganishia</taxon>
    </lineage>
</organism>
<evidence type="ECO:0000313" key="2">
    <source>
        <dbReference type="Proteomes" id="UP001227268"/>
    </source>
</evidence>
<keyword evidence="2" id="KW-1185">Reference proteome</keyword>
<name>A0ACC2V0X2_9TREE</name>
<accession>A0ACC2V0X2</accession>
<comment type="caution">
    <text evidence="1">The sequence shown here is derived from an EMBL/GenBank/DDBJ whole genome shotgun (WGS) entry which is preliminary data.</text>
</comment>
<proteinExistence type="predicted"/>
<sequence length="377" mass="41999">MASTVLMPHVRLPIFRHYAALAGFQAPVPSISTASSASRICYTAKRFSSSVPRISLDASFPGWKEGCTKLTEGEERDSSSHIRGQQNVIAGQRFASATAGIKALPSWEFASSATSFPAGDGDASGMDTTDDLHDGTSHADHTRVTEDADMYAEALDASLDAGDPFDCDHIDMRLAKARSKYAWVTCETKFEKFVLQAQGRLYFCIERIHDVENVAYDVSYALGRGSDFDRDEPVLKGAKDFRSLFQSRNTVAQVSTREEAFRLAEILIQKIIVDKTLLTTMRRTARWRAKPCTLKQLNMLLLMQSERRKPRDAREGDARSDDLFGEAVFLNAGEPQETIAVRHYASTTANDPPPLVEIRRTPNHDRKRVDPANGFWQ</sequence>
<dbReference type="EMBL" id="JASBWT010000039">
    <property type="protein sequence ID" value="KAJ9092351.1"/>
    <property type="molecule type" value="Genomic_DNA"/>
</dbReference>
<evidence type="ECO:0000313" key="1">
    <source>
        <dbReference type="EMBL" id="KAJ9092351.1"/>
    </source>
</evidence>